<keyword evidence="3" id="KW-1185">Reference proteome</keyword>
<dbReference type="Proteomes" id="UP001501599">
    <property type="component" value="Unassembled WGS sequence"/>
</dbReference>
<accession>A0ABP5MNE1</accession>
<organism evidence="2 3">
    <name type="scientific">Agrococcus versicolor</name>
    <dbReference type="NCBI Taxonomy" id="501482"/>
    <lineage>
        <taxon>Bacteria</taxon>
        <taxon>Bacillati</taxon>
        <taxon>Actinomycetota</taxon>
        <taxon>Actinomycetes</taxon>
        <taxon>Micrococcales</taxon>
        <taxon>Microbacteriaceae</taxon>
        <taxon>Agrococcus</taxon>
    </lineage>
</organism>
<proteinExistence type="predicted"/>
<gene>
    <name evidence="2" type="ORF">GCM10009846_28890</name>
</gene>
<reference evidence="3" key="1">
    <citation type="journal article" date="2019" name="Int. J. Syst. Evol. Microbiol.">
        <title>The Global Catalogue of Microorganisms (GCM) 10K type strain sequencing project: providing services to taxonomists for standard genome sequencing and annotation.</title>
        <authorList>
            <consortium name="The Broad Institute Genomics Platform"/>
            <consortium name="The Broad Institute Genome Sequencing Center for Infectious Disease"/>
            <person name="Wu L."/>
            <person name="Ma J."/>
        </authorList>
    </citation>
    <scope>NUCLEOTIDE SEQUENCE [LARGE SCALE GENOMIC DNA]</scope>
    <source>
        <strain evidence="3">JCM 16026</strain>
    </source>
</reference>
<evidence type="ECO:0000313" key="3">
    <source>
        <dbReference type="Proteomes" id="UP001501599"/>
    </source>
</evidence>
<feature type="region of interest" description="Disordered" evidence="1">
    <location>
        <begin position="56"/>
        <end position="81"/>
    </location>
</feature>
<dbReference type="RefSeq" id="WP_344344793.1">
    <property type="nucleotide sequence ID" value="NZ_BAAAQT010000008.1"/>
</dbReference>
<evidence type="ECO:0000256" key="1">
    <source>
        <dbReference type="SAM" id="MobiDB-lite"/>
    </source>
</evidence>
<sequence>MRAAGHLLLGATGYRGMMRYWPGKVDDPDATPDDRSIASRYAAGIPITVVSDSLTQEDVGSRDRGANGRARVGGMTLMGPG</sequence>
<evidence type="ECO:0000313" key="2">
    <source>
        <dbReference type="EMBL" id="GAA2176170.1"/>
    </source>
</evidence>
<protein>
    <submittedName>
        <fullName evidence="2">Uncharacterized protein</fullName>
    </submittedName>
</protein>
<name>A0ABP5MNE1_9MICO</name>
<comment type="caution">
    <text evidence="2">The sequence shown here is derived from an EMBL/GenBank/DDBJ whole genome shotgun (WGS) entry which is preliminary data.</text>
</comment>
<dbReference type="EMBL" id="BAAAQT010000008">
    <property type="protein sequence ID" value="GAA2176170.1"/>
    <property type="molecule type" value="Genomic_DNA"/>
</dbReference>